<organism evidence="4 5">
    <name type="scientific">Clostridium thermosuccinogenes</name>
    <dbReference type="NCBI Taxonomy" id="84032"/>
    <lineage>
        <taxon>Bacteria</taxon>
        <taxon>Bacillati</taxon>
        <taxon>Bacillota</taxon>
        <taxon>Clostridia</taxon>
        <taxon>Eubacteriales</taxon>
        <taxon>Clostridiaceae</taxon>
        <taxon>Clostridium</taxon>
    </lineage>
</organism>
<feature type="domain" description="Pyruvate carboxyltransferase" evidence="3">
    <location>
        <begin position="27"/>
        <end position="278"/>
    </location>
</feature>
<evidence type="ECO:0000313" key="5">
    <source>
        <dbReference type="Proteomes" id="UP000236151"/>
    </source>
</evidence>
<dbReference type="KEGG" id="cthd:CDO33_05185"/>
<comment type="similarity">
    <text evidence="2">Belongs to the alpha-IPM synthase/homocitrate synthase family.</text>
</comment>
<dbReference type="Pfam" id="PF00682">
    <property type="entry name" value="HMGL-like"/>
    <property type="match status" value="1"/>
</dbReference>
<evidence type="ECO:0000256" key="1">
    <source>
        <dbReference type="ARBA" id="ARBA00022679"/>
    </source>
</evidence>
<dbReference type="Pfam" id="PF22617">
    <property type="entry name" value="HCS_D2"/>
    <property type="match status" value="1"/>
</dbReference>
<dbReference type="GO" id="GO:0019752">
    <property type="term" value="P:carboxylic acid metabolic process"/>
    <property type="evidence" value="ECO:0007669"/>
    <property type="project" value="InterPro"/>
</dbReference>
<dbReference type="PANTHER" id="PTHR42880:SF1">
    <property type="entry name" value="ISOPROPYLMALATE_HOMOCITRATE_CITRAMALATE SYNTHASE FAMILY PROTEIN"/>
    <property type="match status" value="1"/>
</dbReference>
<dbReference type="AlphaFoldDB" id="A0A2K2F8R0"/>
<keyword evidence="5" id="KW-1185">Reference proteome</keyword>
<dbReference type="GO" id="GO:0046912">
    <property type="term" value="F:acyltransferase activity, acyl groups converted into alkyl on transfer"/>
    <property type="evidence" value="ECO:0007669"/>
    <property type="project" value="InterPro"/>
</dbReference>
<dbReference type="InterPro" id="IPR013477">
    <property type="entry name" value="NifV/FrbC"/>
</dbReference>
<dbReference type="EMBL" id="NIOJ01000055">
    <property type="protein sequence ID" value="PNT96020.1"/>
    <property type="molecule type" value="Genomic_DNA"/>
</dbReference>
<dbReference type="PROSITE" id="PS00816">
    <property type="entry name" value="AIPM_HOMOCIT_SYNTH_2"/>
    <property type="match status" value="1"/>
</dbReference>
<keyword evidence="1 2" id="KW-0808">Transferase</keyword>
<evidence type="ECO:0000259" key="3">
    <source>
        <dbReference type="PROSITE" id="PS50991"/>
    </source>
</evidence>
<dbReference type="CDD" id="cd07939">
    <property type="entry name" value="DRE_TIM_NifV"/>
    <property type="match status" value="1"/>
</dbReference>
<dbReference type="InterPro" id="IPR002034">
    <property type="entry name" value="AIPM/Hcit_synth_CS"/>
</dbReference>
<accession>A0A2K2F8R0</accession>
<name>A0A2K2F8R0_9CLOT</name>
<dbReference type="PROSITE" id="PS00815">
    <property type="entry name" value="AIPM_HOMOCIT_SYNTH_1"/>
    <property type="match status" value="1"/>
</dbReference>
<dbReference type="InterPro" id="IPR013785">
    <property type="entry name" value="Aldolase_TIM"/>
</dbReference>
<dbReference type="PANTHER" id="PTHR42880">
    <property type="entry name" value="HOMOCITRATE SYNTHASE"/>
    <property type="match status" value="1"/>
</dbReference>
<dbReference type="PROSITE" id="PS50991">
    <property type="entry name" value="PYR_CT"/>
    <property type="match status" value="1"/>
</dbReference>
<dbReference type="SUPFAM" id="SSF51569">
    <property type="entry name" value="Aldolase"/>
    <property type="match status" value="1"/>
</dbReference>
<dbReference type="Gene3D" id="1.10.238.260">
    <property type="match status" value="1"/>
</dbReference>
<sequence length="381" mass="41975">MSCRSAQFKAPLPLKYPIEPEVLKMKLHIVDTTLRDGEQTPGVAFDGDAKVEMAIALSDLGVDIIEVGIPAMGEEEIKAIKRVEELNLKAQLLTWNRLNIQDIEASLKTGVKNLHISIPSSSIQIEKKLRINHDELIVKTKEVIGYAVKKGCTVSVGAEDASRAEEEFLLKLFRTALEAGATRIRYADTLGVLNPFSTLSIIKRIRDELDVDIDFHGHNDFGLATANALAAFKAGAGYISCCVNGLGERAGNTALEEIVMALYYMDKCEINIKPDKLVPVSKLVERHSQRIVSPGKPIVGRDVFTHESGIHVDGLLKDVRNYQHLDPLLLGRQNKFVLGKHSGRAAKKLLDVDGGDGIEKIPGDLYDNPYSSRVYRLQGFP</sequence>
<comment type="caution">
    <text evidence="4">The sequence shown here is derived from an EMBL/GenBank/DDBJ whole genome shotgun (WGS) entry which is preliminary data.</text>
</comment>
<evidence type="ECO:0000313" key="4">
    <source>
        <dbReference type="EMBL" id="PNT96020.1"/>
    </source>
</evidence>
<dbReference type="Gene3D" id="3.20.20.70">
    <property type="entry name" value="Aldolase class I"/>
    <property type="match status" value="1"/>
</dbReference>
<evidence type="ECO:0000256" key="2">
    <source>
        <dbReference type="RuleBase" id="RU003523"/>
    </source>
</evidence>
<proteinExistence type="inferred from homology"/>
<reference evidence="4 5" key="1">
    <citation type="submission" date="2017-06" db="EMBL/GenBank/DDBJ databases">
        <title>Investigating the central metabolism of Clostridium thermosuccinogenes.</title>
        <authorList>
            <person name="Koendjbiharie J.G."/>
            <person name="van Kranenburg R."/>
        </authorList>
    </citation>
    <scope>NUCLEOTIDE SEQUENCE [LARGE SCALE GENOMIC DNA]</scope>
    <source>
        <strain evidence="4 5">DSM 5806</strain>
    </source>
</reference>
<dbReference type="InterPro" id="IPR000891">
    <property type="entry name" value="PYR_CT"/>
</dbReference>
<gene>
    <name evidence="4" type="ORF">CDQ84_16005</name>
</gene>
<dbReference type="InterPro" id="IPR054691">
    <property type="entry name" value="LeuA/HCS_post-cat"/>
</dbReference>
<protein>
    <recommendedName>
        <fullName evidence="3">Pyruvate carboxyltransferase domain-containing protein</fullName>
    </recommendedName>
</protein>
<dbReference type="Proteomes" id="UP000236151">
    <property type="component" value="Unassembled WGS sequence"/>
</dbReference>